<accession>A0A2B7Y974</accession>
<dbReference type="EMBL" id="PDNB01000010">
    <property type="protein sequence ID" value="PGH17468.1"/>
    <property type="molecule type" value="Genomic_DNA"/>
</dbReference>
<proteinExistence type="inferred from homology"/>
<dbReference type="GO" id="GO:0008233">
    <property type="term" value="F:peptidase activity"/>
    <property type="evidence" value="ECO:0007669"/>
    <property type="project" value="UniProtKB-KW"/>
</dbReference>
<dbReference type="STRING" id="1447875.A0A2B7Y974"/>
<evidence type="ECO:0000256" key="1">
    <source>
        <dbReference type="ARBA" id="ARBA00006247"/>
    </source>
</evidence>
<name>A0A2B7Y974_9EURO</name>
<evidence type="ECO:0000256" key="4">
    <source>
        <dbReference type="ARBA" id="ARBA00022801"/>
    </source>
</evidence>
<dbReference type="Gene3D" id="3.40.630.10">
    <property type="entry name" value="Zn peptidases"/>
    <property type="match status" value="2"/>
</dbReference>
<evidence type="ECO:0008006" key="7">
    <source>
        <dbReference type="Google" id="ProtNLM"/>
    </source>
</evidence>
<dbReference type="Pfam" id="PF01546">
    <property type="entry name" value="Peptidase_M20"/>
    <property type="match status" value="1"/>
</dbReference>
<protein>
    <recommendedName>
        <fullName evidence="7">Peptidase M20 dimerisation domain-containing protein</fullName>
    </recommendedName>
</protein>
<evidence type="ECO:0000256" key="2">
    <source>
        <dbReference type="ARBA" id="ARBA00022670"/>
    </source>
</evidence>
<reference evidence="5 6" key="1">
    <citation type="submission" date="2017-10" db="EMBL/GenBank/DDBJ databases">
        <title>Comparative genomics in systemic dimorphic fungi from Ajellomycetaceae.</title>
        <authorList>
            <person name="Munoz J.F."/>
            <person name="Mcewen J.G."/>
            <person name="Clay O.K."/>
            <person name="Cuomo C.A."/>
        </authorList>
    </citation>
    <scope>NUCLEOTIDE SEQUENCE [LARGE SCALE GENOMIC DNA]</scope>
    <source>
        <strain evidence="5 6">UAMH5409</strain>
    </source>
</reference>
<comment type="caution">
    <text evidence="5">The sequence shown here is derived from an EMBL/GenBank/DDBJ whole genome shotgun (WGS) entry which is preliminary data.</text>
</comment>
<dbReference type="InterPro" id="IPR002933">
    <property type="entry name" value="Peptidase_M20"/>
</dbReference>
<comment type="similarity">
    <text evidence="1">Belongs to the peptidase M20A family.</text>
</comment>
<keyword evidence="4" id="KW-0378">Hydrolase</keyword>
<dbReference type="AlphaFoldDB" id="A0A2B7Y974"/>
<gene>
    <name evidence="5" type="ORF">AJ79_01068</name>
</gene>
<dbReference type="Gene3D" id="3.30.70.360">
    <property type="match status" value="1"/>
</dbReference>
<evidence type="ECO:0000313" key="6">
    <source>
        <dbReference type="Proteomes" id="UP000223968"/>
    </source>
</evidence>
<dbReference type="InterPro" id="IPR051458">
    <property type="entry name" value="Cyt/Met_Dipeptidase"/>
</dbReference>
<dbReference type="Proteomes" id="UP000223968">
    <property type="component" value="Unassembled WGS sequence"/>
</dbReference>
<dbReference type="OrthoDB" id="3064516at2759"/>
<dbReference type="GO" id="GO:0006508">
    <property type="term" value="P:proteolysis"/>
    <property type="evidence" value="ECO:0007669"/>
    <property type="project" value="UniProtKB-KW"/>
</dbReference>
<keyword evidence="2" id="KW-0645">Protease</keyword>
<dbReference type="PANTHER" id="PTHR43270:SF4">
    <property type="entry name" value="CARNOSINE DIPEPTIDASE 2, ISOFORM A"/>
    <property type="match status" value="1"/>
</dbReference>
<dbReference type="GO" id="GO:0046872">
    <property type="term" value="F:metal ion binding"/>
    <property type="evidence" value="ECO:0007669"/>
    <property type="project" value="UniProtKB-KW"/>
</dbReference>
<keyword evidence="6" id="KW-1185">Reference proteome</keyword>
<evidence type="ECO:0000313" key="5">
    <source>
        <dbReference type="EMBL" id="PGH17468.1"/>
    </source>
</evidence>
<evidence type="ECO:0000256" key="3">
    <source>
        <dbReference type="ARBA" id="ARBA00022723"/>
    </source>
</evidence>
<keyword evidence="3" id="KW-0479">Metal-binding</keyword>
<organism evidence="5 6">
    <name type="scientific">Helicocarpus griseus UAMH5409</name>
    <dbReference type="NCBI Taxonomy" id="1447875"/>
    <lineage>
        <taxon>Eukaryota</taxon>
        <taxon>Fungi</taxon>
        <taxon>Dikarya</taxon>
        <taxon>Ascomycota</taxon>
        <taxon>Pezizomycotina</taxon>
        <taxon>Eurotiomycetes</taxon>
        <taxon>Eurotiomycetidae</taxon>
        <taxon>Onygenales</taxon>
        <taxon>Ajellomycetaceae</taxon>
        <taxon>Helicocarpus</taxon>
    </lineage>
</organism>
<dbReference type="PANTHER" id="PTHR43270">
    <property type="entry name" value="BETA-ALA-HIS DIPEPTIDASE"/>
    <property type="match status" value="1"/>
</dbReference>
<sequence>MTDDVCQAEETDGWSTPPFKFSHDQASGRMYGRGVTDDKGPVMGWINVIQAFQSAGVPLPVNLLFCLEGLEEVGSFDLEEILRSEISKGREGLLPSFDAVCISDTYWLGTTKPCLSYGLRGINFFILEISSGSKVDKHSGLGGTVQEPLNDLFRIYASMTNENGDINMPGVLELAKPLSERERTLYQGIDYELGAEAKHATTMEHLIALWHDPAISFHGIEGAFWGPGGKTIIPGCVKGMDHGFAIMLSASYSLLIVKLKCHISDKEAGKFSIRISSTMDPSAVAHAVEAHVANISNALDTKNTITLTLLGSQRGWQSNPFHWNFEAAEKATVKVWGTKPDYTREGGTIPITRMLADILSNGGRERETDEREKEPTNIMLFPMGRADDGAHSTNEKLDLVNYINGCKAFAWYLNEVGEMFREKRA</sequence>
<dbReference type="SUPFAM" id="SSF53187">
    <property type="entry name" value="Zn-dependent exopeptidases"/>
    <property type="match status" value="1"/>
</dbReference>